<dbReference type="AlphaFoldDB" id="A0A0M3HTN1"/>
<feature type="region of interest" description="Disordered" evidence="1">
    <location>
        <begin position="1"/>
        <end position="25"/>
    </location>
</feature>
<feature type="compositionally biased region" description="Basic residues" evidence="1">
    <location>
        <begin position="1"/>
        <end position="17"/>
    </location>
</feature>
<dbReference type="Proteomes" id="UP000036681">
    <property type="component" value="Unplaced"/>
</dbReference>
<accession>A0A0M3HTN1</accession>
<keyword evidence="2" id="KW-1185">Reference proteome</keyword>
<evidence type="ECO:0000313" key="3">
    <source>
        <dbReference type="WBParaSite" id="ALUE_0000602501-mRNA-1"/>
    </source>
</evidence>
<protein>
    <submittedName>
        <fullName evidence="3">Uncharacterized protein</fullName>
    </submittedName>
</protein>
<dbReference type="WBParaSite" id="ALUE_0000602501-mRNA-1">
    <property type="protein sequence ID" value="ALUE_0000602501-mRNA-1"/>
    <property type="gene ID" value="ALUE_0000602501"/>
</dbReference>
<proteinExistence type="predicted"/>
<evidence type="ECO:0000313" key="2">
    <source>
        <dbReference type="Proteomes" id="UP000036681"/>
    </source>
</evidence>
<name>A0A0M3HTN1_ASCLU</name>
<reference evidence="3" key="1">
    <citation type="submission" date="2017-02" db="UniProtKB">
        <authorList>
            <consortium name="WormBaseParasite"/>
        </authorList>
    </citation>
    <scope>IDENTIFICATION</scope>
</reference>
<sequence>MNQWSRRPKYCSDHHRKSPADAQTGKMLELMFTSIWLSSGVGPSTRRSGETAGKLQRSCLLLEVAQNCFL</sequence>
<evidence type="ECO:0000256" key="1">
    <source>
        <dbReference type="SAM" id="MobiDB-lite"/>
    </source>
</evidence>
<organism evidence="2 3">
    <name type="scientific">Ascaris lumbricoides</name>
    <name type="common">Giant roundworm</name>
    <dbReference type="NCBI Taxonomy" id="6252"/>
    <lineage>
        <taxon>Eukaryota</taxon>
        <taxon>Metazoa</taxon>
        <taxon>Ecdysozoa</taxon>
        <taxon>Nematoda</taxon>
        <taxon>Chromadorea</taxon>
        <taxon>Rhabditida</taxon>
        <taxon>Spirurina</taxon>
        <taxon>Ascaridomorpha</taxon>
        <taxon>Ascaridoidea</taxon>
        <taxon>Ascarididae</taxon>
        <taxon>Ascaris</taxon>
    </lineage>
</organism>